<name>A0AC59Z5E7_RANTA</name>
<organism evidence="1 2">
    <name type="scientific">Rangifer tarandus platyrhynchus</name>
    <name type="common">Svalbard reindeer</name>
    <dbReference type="NCBI Taxonomy" id="3082113"/>
    <lineage>
        <taxon>Eukaryota</taxon>
        <taxon>Metazoa</taxon>
        <taxon>Chordata</taxon>
        <taxon>Craniata</taxon>
        <taxon>Vertebrata</taxon>
        <taxon>Euteleostomi</taxon>
        <taxon>Mammalia</taxon>
        <taxon>Eutheria</taxon>
        <taxon>Laurasiatheria</taxon>
        <taxon>Artiodactyla</taxon>
        <taxon>Ruminantia</taxon>
        <taxon>Pecora</taxon>
        <taxon>Cervidae</taxon>
        <taxon>Odocoileinae</taxon>
        <taxon>Rangifer</taxon>
    </lineage>
</organism>
<gene>
    <name evidence="1" type="ORF">MRATA1EN22A_LOCUS13961</name>
</gene>
<dbReference type="Proteomes" id="UP001162501">
    <property type="component" value="Chromosome 24"/>
</dbReference>
<reference evidence="1" key="2">
    <citation type="submission" date="2025-03" db="EMBL/GenBank/DDBJ databases">
        <authorList>
            <consortium name="ELIXIR-Norway"/>
            <consortium name="Elixir Norway"/>
        </authorList>
    </citation>
    <scope>NUCLEOTIDE SEQUENCE</scope>
</reference>
<evidence type="ECO:0000313" key="1">
    <source>
        <dbReference type="EMBL" id="CAN0227370.1"/>
    </source>
</evidence>
<evidence type="ECO:0000313" key="2">
    <source>
        <dbReference type="Proteomes" id="UP001162501"/>
    </source>
</evidence>
<accession>A0AC59Z5E7</accession>
<dbReference type="EMBL" id="OX596108">
    <property type="protein sequence ID" value="CAN0227370.1"/>
    <property type="molecule type" value="Genomic_DNA"/>
</dbReference>
<proteinExistence type="predicted"/>
<reference evidence="1" key="1">
    <citation type="submission" date="2023-05" db="EMBL/GenBank/DDBJ databases">
        <authorList>
            <consortium name="ELIXIR-Norway"/>
        </authorList>
    </citation>
    <scope>NUCLEOTIDE SEQUENCE</scope>
</reference>
<sequence length="108" mass="11366">MTSILLKASASENKQSKKGLSDKKQKTELPSARTPGLTLGTIWKMPAAGSNGPLGREEASPRVKRRPGLPGWGLEALEGSRAVQNFAALLPGVETKRTSSSPGELAEV</sequence>
<protein>
    <submittedName>
        <fullName evidence="1">Uncharacterized protein</fullName>
    </submittedName>
</protein>